<gene>
    <name evidence="1" type="ORF">Ahy_B03g067995</name>
</gene>
<dbReference type="EMBL" id="SDMP01000013">
    <property type="protein sequence ID" value="RYR22689.1"/>
    <property type="molecule type" value="Genomic_DNA"/>
</dbReference>
<protein>
    <submittedName>
        <fullName evidence="1">Uncharacterized protein</fullName>
    </submittedName>
</protein>
<dbReference type="Proteomes" id="UP000289738">
    <property type="component" value="Chromosome B03"/>
</dbReference>
<sequence length="169" mass="18532">MLLPSPPSRRPRHTSLPVATIINNDGGERKRRTRGERGKPLCCCRHAGGLAVGGAAATSSPPAKAHRRPWRVVAVWVAAGGSELAQGVAGVARRCHKRHRTSGRQEVTLRSPFFCRRHCRGFWLMGMALLLPEPPPVLPLLVSLKSKSLWLRRKWVGAERKGSVDAFGL</sequence>
<dbReference type="AlphaFoldDB" id="A0A445A8F5"/>
<name>A0A445A8F5_ARAHY</name>
<keyword evidence="2" id="KW-1185">Reference proteome</keyword>
<reference evidence="1 2" key="1">
    <citation type="submission" date="2019-01" db="EMBL/GenBank/DDBJ databases">
        <title>Sequencing of cultivated peanut Arachis hypogaea provides insights into genome evolution and oil improvement.</title>
        <authorList>
            <person name="Chen X."/>
        </authorList>
    </citation>
    <scope>NUCLEOTIDE SEQUENCE [LARGE SCALE GENOMIC DNA]</scope>
    <source>
        <strain evidence="2">cv. Fuhuasheng</strain>
        <tissue evidence="1">Leaves</tissue>
    </source>
</reference>
<proteinExistence type="predicted"/>
<evidence type="ECO:0000313" key="2">
    <source>
        <dbReference type="Proteomes" id="UP000289738"/>
    </source>
</evidence>
<organism evidence="1 2">
    <name type="scientific">Arachis hypogaea</name>
    <name type="common">Peanut</name>
    <dbReference type="NCBI Taxonomy" id="3818"/>
    <lineage>
        <taxon>Eukaryota</taxon>
        <taxon>Viridiplantae</taxon>
        <taxon>Streptophyta</taxon>
        <taxon>Embryophyta</taxon>
        <taxon>Tracheophyta</taxon>
        <taxon>Spermatophyta</taxon>
        <taxon>Magnoliopsida</taxon>
        <taxon>eudicotyledons</taxon>
        <taxon>Gunneridae</taxon>
        <taxon>Pentapetalae</taxon>
        <taxon>rosids</taxon>
        <taxon>fabids</taxon>
        <taxon>Fabales</taxon>
        <taxon>Fabaceae</taxon>
        <taxon>Papilionoideae</taxon>
        <taxon>50 kb inversion clade</taxon>
        <taxon>dalbergioids sensu lato</taxon>
        <taxon>Dalbergieae</taxon>
        <taxon>Pterocarpus clade</taxon>
        <taxon>Arachis</taxon>
    </lineage>
</organism>
<evidence type="ECO:0000313" key="1">
    <source>
        <dbReference type="EMBL" id="RYR22689.1"/>
    </source>
</evidence>
<comment type="caution">
    <text evidence="1">The sequence shown here is derived from an EMBL/GenBank/DDBJ whole genome shotgun (WGS) entry which is preliminary data.</text>
</comment>
<accession>A0A445A8F5</accession>